<name>A0A182PDC9_9DIPT</name>
<dbReference type="GO" id="GO:0030246">
    <property type="term" value="F:carbohydrate binding"/>
    <property type="evidence" value="ECO:0007669"/>
    <property type="project" value="InterPro"/>
</dbReference>
<proteinExistence type="predicted"/>
<evidence type="ECO:0000259" key="1">
    <source>
        <dbReference type="PROSITE" id="PS51969"/>
    </source>
</evidence>
<dbReference type="Gene3D" id="2.60.40.2140">
    <property type="entry name" value="Beta-1,3-glucan-recognition protein, N-terminal domain"/>
    <property type="match status" value="1"/>
</dbReference>
<keyword evidence="3" id="KW-1185">Reference proteome</keyword>
<dbReference type="AlphaFoldDB" id="A0A182PDC9"/>
<organism evidence="2 3">
    <name type="scientific">Anopheles epiroticus</name>
    <dbReference type="NCBI Taxonomy" id="199890"/>
    <lineage>
        <taxon>Eukaryota</taxon>
        <taxon>Metazoa</taxon>
        <taxon>Ecdysozoa</taxon>
        <taxon>Arthropoda</taxon>
        <taxon>Hexapoda</taxon>
        <taxon>Insecta</taxon>
        <taxon>Pterygota</taxon>
        <taxon>Neoptera</taxon>
        <taxon>Endopterygota</taxon>
        <taxon>Diptera</taxon>
        <taxon>Nematocera</taxon>
        <taxon>Culicoidea</taxon>
        <taxon>Culicidae</taxon>
        <taxon>Anophelinae</taxon>
        <taxon>Anopheles</taxon>
    </lineage>
</organism>
<protein>
    <recommendedName>
        <fullName evidence="1">CBM39 domain-containing protein</fullName>
    </recommendedName>
</protein>
<reference evidence="3" key="1">
    <citation type="submission" date="2013-03" db="EMBL/GenBank/DDBJ databases">
        <title>The Genome Sequence of Anopheles epiroticus epiroticus2.</title>
        <authorList>
            <consortium name="The Broad Institute Genomics Platform"/>
            <person name="Neafsey D.E."/>
            <person name="Howell P."/>
            <person name="Walker B."/>
            <person name="Young S.K."/>
            <person name="Zeng Q."/>
            <person name="Gargeya S."/>
            <person name="Fitzgerald M."/>
            <person name="Haas B."/>
            <person name="Abouelleil A."/>
            <person name="Allen A.W."/>
            <person name="Alvarado L."/>
            <person name="Arachchi H.M."/>
            <person name="Berlin A.M."/>
            <person name="Chapman S.B."/>
            <person name="Gainer-Dewar J."/>
            <person name="Goldberg J."/>
            <person name="Griggs A."/>
            <person name="Gujja S."/>
            <person name="Hansen M."/>
            <person name="Howarth C."/>
            <person name="Imamovic A."/>
            <person name="Ireland A."/>
            <person name="Larimer J."/>
            <person name="McCowan C."/>
            <person name="Murphy C."/>
            <person name="Pearson M."/>
            <person name="Poon T.W."/>
            <person name="Priest M."/>
            <person name="Roberts A."/>
            <person name="Saif S."/>
            <person name="Shea T."/>
            <person name="Sisk P."/>
            <person name="Sykes S."/>
            <person name="Wortman J."/>
            <person name="Nusbaum C."/>
            <person name="Birren B."/>
        </authorList>
    </citation>
    <scope>NUCLEOTIDE SEQUENCE [LARGE SCALE GENOMIC DNA]</scope>
    <source>
        <strain evidence="3">Epiroticus2</strain>
    </source>
</reference>
<feature type="domain" description="CBM39" evidence="1">
    <location>
        <begin position="46"/>
        <end position="146"/>
    </location>
</feature>
<dbReference type="InterPro" id="IPR043030">
    <property type="entry name" value="BGBP_N_sf"/>
</dbReference>
<evidence type="ECO:0000313" key="3">
    <source>
        <dbReference type="Proteomes" id="UP000075885"/>
    </source>
</evidence>
<dbReference type="VEuPathDB" id="VectorBase:AEPI004934"/>
<evidence type="ECO:0000313" key="2">
    <source>
        <dbReference type="EnsemblMetazoa" id="AEPI004934-PA"/>
    </source>
</evidence>
<reference evidence="2" key="2">
    <citation type="submission" date="2020-05" db="UniProtKB">
        <authorList>
            <consortium name="EnsemblMetazoa"/>
        </authorList>
    </citation>
    <scope>IDENTIFICATION</scope>
    <source>
        <strain evidence="2">Epiroticus2</strain>
    </source>
</reference>
<sequence>MLAIDVILQQVCCHGHGRHNRGRYYQGHYEHHGHHGHHRHHRRPHHWIPPPNIDIYSPKGIEVSIPRWNGTSQYFAFEMFINNPDGGTPDVAHNTTELVYGKFIVRDTEVIIRQGDALNVTTYMGFTDGGVLKNTYSFHVFTRTTTTAATTTSTSSSTDWNRDQVIGGDYSDEDFDCVIDPTTNLCAYGSLIDERSGSRPQKLCVAEPRTNLLILDGVEDAYDPTVDWIGNVGAVLKQLPKLGKVAESGLVSAGRHGKVVVFQMDTLLTKLLVLYHAQEAGIKCVSDYDDVKIVGH</sequence>
<dbReference type="Proteomes" id="UP000075885">
    <property type="component" value="Unassembled WGS sequence"/>
</dbReference>
<dbReference type="InterPro" id="IPR031756">
    <property type="entry name" value="BGBP_N"/>
</dbReference>
<dbReference type="STRING" id="199890.A0A182PDC9"/>
<accession>A0A182PDC9</accession>
<dbReference type="EnsemblMetazoa" id="AEPI004934-RA">
    <property type="protein sequence ID" value="AEPI004934-PA"/>
    <property type="gene ID" value="AEPI004934"/>
</dbReference>
<dbReference type="PROSITE" id="PS51969">
    <property type="entry name" value="CBM39"/>
    <property type="match status" value="1"/>
</dbReference>
<dbReference type="Pfam" id="PF15886">
    <property type="entry name" value="CBM39"/>
    <property type="match status" value="1"/>
</dbReference>